<evidence type="ECO:0000256" key="1">
    <source>
        <dbReference type="SAM" id="Coils"/>
    </source>
</evidence>
<evidence type="ECO:0000313" key="4">
    <source>
        <dbReference type="EMBL" id="CAA9388546.1"/>
    </source>
</evidence>
<dbReference type="PANTHER" id="PTHR39555">
    <property type="entry name" value="FIMBRIAL ASSEMBLY PROTEIN PILO-LIKE PROTEIN-RELATED"/>
    <property type="match status" value="1"/>
</dbReference>
<gene>
    <name evidence="4" type="ORF">AVDCRST_MAG74-948</name>
</gene>
<dbReference type="InterPro" id="IPR014717">
    <property type="entry name" value="Transl_elong_EF1B/ribsomal_bS6"/>
</dbReference>
<dbReference type="Gene3D" id="3.30.70.60">
    <property type="match status" value="1"/>
</dbReference>
<accession>A0A6J4NNP5</accession>
<evidence type="ECO:0000256" key="3">
    <source>
        <dbReference type="SAM" id="Phobius"/>
    </source>
</evidence>
<dbReference type="Pfam" id="PF04350">
    <property type="entry name" value="PilO"/>
    <property type="match status" value="1"/>
</dbReference>
<dbReference type="GO" id="GO:0043107">
    <property type="term" value="P:type IV pilus-dependent motility"/>
    <property type="evidence" value="ECO:0007669"/>
    <property type="project" value="InterPro"/>
</dbReference>
<keyword evidence="3" id="KW-0472">Membrane</keyword>
<feature type="compositionally biased region" description="Pro residues" evidence="2">
    <location>
        <begin position="193"/>
        <end position="204"/>
    </location>
</feature>
<keyword evidence="1" id="KW-0175">Coiled coil</keyword>
<proteinExistence type="predicted"/>
<feature type="region of interest" description="Disordered" evidence="2">
    <location>
        <begin position="191"/>
        <end position="214"/>
    </location>
</feature>
<sequence>MLEKLKAQPWHIQLIILVIIASLLYLTVWYFVTSETRVEIQDLNEKVAQLTAKNEAAKIATQRINEFRSLYASKSMEYDELKVLLPEEREITNVLQGLQDTAGESRLIVNRFSPRDDVQQDAMMAKPVEIEVDSNFNNLRAFFDKMAKLQRIVSITDFKLNQLEKQSADRTLHAQFLLTAYYAAPETLAAPAAVPPGAPAPKGSPQPAASPAVK</sequence>
<dbReference type="AlphaFoldDB" id="A0A6J4NNP5"/>
<name>A0A6J4NNP5_9BACT</name>
<dbReference type="PANTHER" id="PTHR39555:SF1">
    <property type="entry name" value="TYPE IV PILUS INNER MEMBRANE COMPONENT PILO"/>
    <property type="match status" value="1"/>
</dbReference>
<evidence type="ECO:0008006" key="5">
    <source>
        <dbReference type="Google" id="ProtNLM"/>
    </source>
</evidence>
<dbReference type="GO" id="GO:0043683">
    <property type="term" value="P:type IV pilus assembly"/>
    <property type="evidence" value="ECO:0007669"/>
    <property type="project" value="InterPro"/>
</dbReference>
<feature type="compositionally biased region" description="Low complexity" evidence="2">
    <location>
        <begin position="205"/>
        <end position="214"/>
    </location>
</feature>
<feature type="transmembrane region" description="Helical" evidence="3">
    <location>
        <begin position="12"/>
        <end position="32"/>
    </location>
</feature>
<keyword evidence="3" id="KW-0812">Transmembrane</keyword>
<keyword evidence="3" id="KW-1133">Transmembrane helix</keyword>
<evidence type="ECO:0000256" key="2">
    <source>
        <dbReference type="SAM" id="MobiDB-lite"/>
    </source>
</evidence>
<reference evidence="4" key="1">
    <citation type="submission" date="2020-02" db="EMBL/GenBank/DDBJ databases">
        <authorList>
            <person name="Meier V. D."/>
        </authorList>
    </citation>
    <scope>NUCLEOTIDE SEQUENCE</scope>
    <source>
        <strain evidence="4">AVDCRST_MAG74</strain>
    </source>
</reference>
<protein>
    <recommendedName>
        <fullName evidence="5">Type IV pilus biogenesis protein PilO</fullName>
    </recommendedName>
</protein>
<dbReference type="InterPro" id="IPR007445">
    <property type="entry name" value="PilO"/>
</dbReference>
<organism evidence="4">
    <name type="scientific">uncultured Pyrinomonadaceae bacterium</name>
    <dbReference type="NCBI Taxonomy" id="2283094"/>
    <lineage>
        <taxon>Bacteria</taxon>
        <taxon>Pseudomonadati</taxon>
        <taxon>Acidobacteriota</taxon>
        <taxon>Blastocatellia</taxon>
        <taxon>Blastocatellales</taxon>
        <taxon>Pyrinomonadaceae</taxon>
        <taxon>environmental samples</taxon>
    </lineage>
</organism>
<feature type="coiled-coil region" evidence="1">
    <location>
        <begin position="33"/>
        <end position="60"/>
    </location>
</feature>
<dbReference type="EMBL" id="CADCUR010000065">
    <property type="protein sequence ID" value="CAA9388546.1"/>
    <property type="molecule type" value="Genomic_DNA"/>
</dbReference>